<feature type="region of interest" description="Disordered" evidence="4">
    <location>
        <begin position="91"/>
        <end position="124"/>
    </location>
</feature>
<dbReference type="Proteomes" id="UP000250266">
    <property type="component" value="Unassembled WGS sequence"/>
</dbReference>
<evidence type="ECO:0008006" key="7">
    <source>
        <dbReference type="Google" id="ProtNLM"/>
    </source>
</evidence>
<keyword evidence="3" id="KW-0539">Nucleus</keyword>
<comment type="similarity">
    <text evidence="2">Belongs to the ESS2 family.</text>
</comment>
<evidence type="ECO:0000256" key="4">
    <source>
        <dbReference type="SAM" id="MobiDB-lite"/>
    </source>
</evidence>
<dbReference type="GO" id="GO:0071013">
    <property type="term" value="C:catalytic step 2 spliceosome"/>
    <property type="evidence" value="ECO:0007669"/>
    <property type="project" value="TreeGrafter"/>
</dbReference>
<dbReference type="InterPro" id="IPR019148">
    <property type="entry name" value="Nuclear_protein_DGCR14_ESS-2"/>
</dbReference>
<accession>A0A8E2EJZ4</accession>
<evidence type="ECO:0000313" key="6">
    <source>
        <dbReference type="Proteomes" id="UP000250266"/>
    </source>
</evidence>
<sequence>MASSETSQPLTKRSSDTALMPPPPAPKRIKRPAKVLDEDTYTDALSHIIARDFFPGLLETHTQQEYLDALDSQDNAWIAEAGRKLIQVMTPGPDGRRIRGKRGTSITPVMGMRGGETPRSWGGAETPLSVADSEASTTVEKKEEVDLNLSLSAFQAKYTSEDNEAFNKLLDKQNAKRFEKYAWLHTGNKIPGARQIAYQTREAKLLEESTSSALTLRPSQDLDQRPAQPNSAPNRPRNALMFNPDSVEDTHTTSFEIAEAASNAPPRAVIYDNTRLPALPNATDFSCPPSPTLSAVRDAIAGRLRPTDSEPGYNGSETPRVNGYAFVDAEPDEREQPAPTDLLERFASADKTPNPFHIKETGKREQLHLRMVEKLTSGKKDESRPGNSALGLGLGVGALAGGETPRFRSAPNVAKGNLTPAGMRLFERVGTPREKGGAFGGMNGGSGSAGNGSGLRNQWTPTPRVRRKV</sequence>
<evidence type="ECO:0000256" key="3">
    <source>
        <dbReference type="ARBA" id="ARBA00023242"/>
    </source>
</evidence>
<dbReference type="PANTHER" id="PTHR12940:SF0">
    <property type="entry name" value="SPLICING FACTOR ESS-2 HOMOLOG"/>
    <property type="match status" value="1"/>
</dbReference>
<feature type="region of interest" description="Disordered" evidence="4">
    <location>
        <begin position="209"/>
        <end position="247"/>
    </location>
</feature>
<dbReference type="Pfam" id="PF09751">
    <property type="entry name" value="Es2"/>
    <property type="match status" value="1"/>
</dbReference>
<protein>
    <recommendedName>
        <fullName evidence="7">Nuclear protein DGCR14</fullName>
    </recommendedName>
</protein>
<dbReference type="PANTHER" id="PTHR12940">
    <property type="entry name" value="ES-2 PROTEIN - RELATED"/>
    <property type="match status" value="1"/>
</dbReference>
<dbReference type="EMBL" id="KV744821">
    <property type="protein sequence ID" value="OCK85299.1"/>
    <property type="molecule type" value="Genomic_DNA"/>
</dbReference>
<evidence type="ECO:0000256" key="1">
    <source>
        <dbReference type="ARBA" id="ARBA00004123"/>
    </source>
</evidence>
<name>A0A8E2EJZ4_9PEZI</name>
<feature type="region of interest" description="Disordered" evidence="4">
    <location>
        <begin position="431"/>
        <end position="469"/>
    </location>
</feature>
<feature type="compositionally biased region" description="Polar residues" evidence="4">
    <location>
        <begin position="1"/>
        <end position="12"/>
    </location>
</feature>
<gene>
    <name evidence="5" type="ORF">K432DRAFT_377779</name>
</gene>
<evidence type="ECO:0000256" key="2">
    <source>
        <dbReference type="ARBA" id="ARBA00009072"/>
    </source>
</evidence>
<feature type="compositionally biased region" description="Gly residues" evidence="4">
    <location>
        <begin position="437"/>
        <end position="453"/>
    </location>
</feature>
<proteinExistence type="inferred from homology"/>
<comment type="subcellular location">
    <subcellularLocation>
        <location evidence="1">Nucleus</location>
    </subcellularLocation>
</comment>
<organism evidence="5 6">
    <name type="scientific">Lepidopterella palustris CBS 459.81</name>
    <dbReference type="NCBI Taxonomy" id="1314670"/>
    <lineage>
        <taxon>Eukaryota</taxon>
        <taxon>Fungi</taxon>
        <taxon>Dikarya</taxon>
        <taxon>Ascomycota</taxon>
        <taxon>Pezizomycotina</taxon>
        <taxon>Dothideomycetes</taxon>
        <taxon>Pleosporomycetidae</taxon>
        <taxon>Mytilinidiales</taxon>
        <taxon>Argynnaceae</taxon>
        <taxon>Lepidopterella</taxon>
    </lineage>
</organism>
<keyword evidence="6" id="KW-1185">Reference proteome</keyword>
<reference evidence="5 6" key="1">
    <citation type="journal article" date="2016" name="Nat. Commun.">
        <title>Ectomycorrhizal ecology is imprinted in the genome of the dominant symbiotic fungus Cenococcum geophilum.</title>
        <authorList>
            <consortium name="DOE Joint Genome Institute"/>
            <person name="Peter M."/>
            <person name="Kohler A."/>
            <person name="Ohm R.A."/>
            <person name="Kuo A."/>
            <person name="Krutzmann J."/>
            <person name="Morin E."/>
            <person name="Arend M."/>
            <person name="Barry K.W."/>
            <person name="Binder M."/>
            <person name="Choi C."/>
            <person name="Clum A."/>
            <person name="Copeland A."/>
            <person name="Grisel N."/>
            <person name="Haridas S."/>
            <person name="Kipfer T."/>
            <person name="LaButti K."/>
            <person name="Lindquist E."/>
            <person name="Lipzen A."/>
            <person name="Maire R."/>
            <person name="Meier B."/>
            <person name="Mihaltcheva S."/>
            <person name="Molinier V."/>
            <person name="Murat C."/>
            <person name="Poggeler S."/>
            <person name="Quandt C.A."/>
            <person name="Sperisen C."/>
            <person name="Tritt A."/>
            <person name="Tisserant E."/>
            <person name="Crous P.W."/>
            <person name="Henrissat B."/>
            <person name="Nehls U."/>
            <person name="Egli S."/>
            <person name="Spatafora J.W."/>
            <person name="Grigoriev I.V."/>
            <person name="Martin F.M."/>
        </authorList>
    </citation>
    <scope>NUCLEOTIDE SEQUENCE [LARGE SCALE GENOMIC DNA]</scope>
    <source>
        <strain evidence="5 6">CBS 459.81</strain>
    </source>
</reference>
<dbReference type="OrthoDB" id="19679at2759"/>
<dbReference type="AlphaFoldDB" id="A0A8E2EJZ4"/>
<feature type="region of interest" description="Disordered" evidence="4">
    <location>
        <begin position="1"/>
        <end position="32"/>
    </location>
</feature>
<evidence type="ECO:0000313" key="5">
    <source>
        <dbReference type="EMBL" id="OCK85299.1"/>
    </source>
</evidence>